<proteinExistence type="inferred from homology"/>
<dbReference type="HOGENOM" id="CLU_007831_2_2_10"/>
<dbReference type="AlphaFoldDB" id="B3EJI6"/>
<dbReference type="PROSITE" id="PS01281">
    <property type="entry name" value="GIDA_2"/>
    <property type="match status" value="1"/>
</dbReference>
<dbReference type="InterPro" id="IPR036188">
    <property type="entry name" value="FAD/NAD-bd_sf"/>
</dbReference>
<dbReference type="eggNOG" id="COG0445">
    <property type="taxonomic scope" value="Bacteria"/>
</dbReference>
<keyword evidence="7 11" id="KW-0274">FAD</keyword>
<dbReference type="STRING" id="331678.Cphamn1_0008"/>
<dbReference type="EMBL" id="CP001101">
    <property type="protein sequence ID" value="ACE02997.1"/>
    <property type="molecule type" value="Genomic_DNA"/>
</dbReference>
<dbReference type="Pfam" id="PF13932">
    <property type="entry name" value="SAM_GIDA_C"/>
    <property type="match status" value="1"/>
</dbReference>
<dbReference type="InterPro" id="IPR049312">
    <property type="entry name" value="GIDA_C_N"/>
</dbReference>
<dbReference type="HAMAP" id="MF_00129">
    <property type="entry name" value="MnmG_GidA"/>
    <property type="match status" value="1"/>
</dbReference>
<dbReference type="Pfam" id="PF21680">
    <property type="entry name" value="GIDA_C_1st"/>
    <property type="match status" value="1"/>
</dbReference>
<dbReference type="GO" id="GO:0002098">
    <property type="term" value="P:tRNA wobble uridine modification"/>
    <property type="evidence" value="ECO:0007669"/>
    <property type="project" value="InterPro"/>
</dbReference>
<keyword evidence="6 11" id="KW-0819">tRNA processing</keyword>
<gene>
    <name evidence="11" type="primary">mnmG</name>
    <name evidence="11" type="synonym">gidA</name>
    <name evidence="13" type="ordered locus">Cphamn1_0008</name>
</gene>
<dbReference type="SUPFAM" id="SSF51905">
    <property type="entry name" value="FAD/NAD(P)-binding domain"/>
    <property type="match status" value="1"/>
</dbReference>
<evidence type="ECO:0000259" key="12">
    <source>
        <dbReference type="SMART" id="SM01228"/>
    </source>
</evidence>
<dbReference type="GO" id="GO:0050660">
    <property type="term" value="F:flavin adenine dinucleotide binding"/>
    <property type="evidence" value="ECO:0007669"/>
    <property type="project" value="UniProtKB-UniRule"/>
</dbReference>
<sequence>MNIYDLIVAGAGHAGCEAALAGARMGLKCLLITSDFSAIARMSCNPAIGGVAKGQITREIDALGGEMGKAIDATGIQFRMLNRSKGPAMHSPRAQADRTNYSAYMRKIIEQETNIDLLQDSVIRIATNQGTCNGAIVSSGRTIEAKAVILSCGTFLNGLIHIGMNHYPGGRTIAEPPVQGLTESLASLGFEHGRLKTGTPPRIDQRSVDYARVSVQPGDRDPSPFSFSTESLAGRKQVECFLTATTENTHRILQEGFERSPLFSGKVQGVGPRYCPSIEDKIHRFREKNSHHIFLEPEGFETNEMYVNGFSTSLPEDIQLKGLRSIPGLENVIMMRPGYAIEYDYFYPFQLHPTLETKRIKNLYFAGQINGTSGYEEAAAQGIMAGINAALNIRQKEPLILKRSEAYIGVLIDDLITKETNEPYRMFTSSAEHRIILRQDNADLRLMPFGYACGLLSENTYRNLEIKRRNIASVKELISSIRVASDSINALLAEQGSPSISGSTRIATILKRPKITLSSLVNAFPEVADQISEVTQDNTVLEQVEIDCKYEGYIQRERLMAEKIARLDSHRIPASFNYSALKGLSNEGKEKLSKVKPSTVGQASRILGVTPADISVLMVKIGR</sequence>
<keyword evidence="5 11" id="KW-0285">Flavoprotein</keyword>
<comment type="similarity">
    <text evidence="3 11">Belongs to the MnmG family.</text>
</comment>
<dbReference type="InterPro" id="IPR044920">
    <property type="entry name" value="MnmG_C_subdom_sf"/>
</dbReference>
<comment type="caution">
    <text evidence="11">Lacks conserved residue(s) required for the propagation of feature annotation.</text>
</comment>
<evidence type="ECO:0000256" key="4">
    <source>
        <dbReference type="ARBA" id="ARBA00020461"/>
    </source>
</evidence>
<evidence type="ECO:0000256" key="9">
    <source>
        <dbReference type="ARBA" id="ARBA00025948"/>
    </source>
</evidence>
<keyword evidence="11" id="KW-0963">Cytoplasm</keyword>
<comment type="subunit">
    <text evidence="9 11">Homodimer. Heterotetramer of two MnmE and two MnmG subunits.</text>
</comment>
<evidence type="ECO:0000256" key="2">
    <source>
        <dbReference type="ARBA" id="ARBA00003717"/>
    </source>
</evidence>
<dbReference type="GO" id="GO:0030488">
    <property type="term" value="P:tRNA methylation"/>
    <property type="evidence" value="ECO:0007669"/>
    <property type="project" value="TreeGrafter"/>
</dbReference>
<dbReference type="PANTHER" id="PTHR11806:SF0">
    <property type="entry name" value="PROTEIN MTO1 HOMOLOG, MITOCHONDRIAL"/>
    <property type="match status" value="1"/>
</dbReference>
<dbReference type="InterPro" id="IPR002218">
    <property type="entry name" value="MnmG-rel"/>
</dbReference>
<keyword evidence="8 11" id="KW-0520">NAD</keyword>
<feature type="binding site" evidence="11">
    <location>
        <begin position="271"/>
        <end position="285"/>
    </location>
    <ligand>
        <name>NAD(+)</name>
        <dbReference type="ChEBI" id="CHEBI:57540"/>
    </ligand>
</feature>
<dbReference type="InterPro" id="IPR047001">
    <property type="entry name" value="MnmG_C_subdom"/>
</dbReference>
<reference evidence="13" key="1">
    <citation type="submission" date="2008-06" db="EMBL/GenBank/DDBJ databases">
        <title>Complete sequence of Chlorobium phaeobacteroides BS1.</title>
        <authorList>
            <consortium name="US DOE Joint Genome Institute"/>
            <person name="Lucas S."/>
            <person name="Copeland A."/>
            <person name="Lapidus A."/>
            <person name="Glavina del Rio T."/>
            <person name="Dalin E."/>
            <person name="Tice H."/>
            <person name="Bruce D."/>
            <person name="Goodwin L."/>
            <person name="Pitluck S."/>
            <person name="Schmutz J."/>
            <person name="Larimer F."/>
            <person name="Land M."/>
            <person name="Hauser L."/>
            <person name="Kyrpides N."/>
            <person name="Ovchinnikova G."/>
            <person name="Li T."/>
            <person name="Liu Z."/>
            <person name="Zhao F."/>
            <person name="Overmann J."/>
            <person name="Bryant D.A."/>
            <person name="Richardson P."/>
        </authorList>
    </citation>
    <scope>NUCLEOTIDE SEQUENCE [LARGE SCALE GENOMIC DNA]</scope>
    <source>
        <strain evidence="13">BS1</strain>
    </source>
</reference>
<dbReference type="Pfam" id="PF01134">
    <property type="entry name" value="GIDA"/>
    <property type="match status" value="1"/>
</dbReference>
<accession>B3EJI6</accession>
<evidence type="ECO:0000256" key="10">
    <source>
        <dbReference type="ARBA" id="ARBA00031800"/>
    </source>
</evidence>
<name>B3EJI6_CHLPB</name>
<dbReference type="FunFam" id="1.10.150.570:FF:000001">
    <property type="entry name" value="tRNA uridine 5-carboxymethylaminomethyl modification enzyme MnmG"/>
    <property type="match status" value="1"/>
</dbReference>
<dbReference type="GO" id="GO:0005829">
    <property type="term" value="C:cytosol"/>
    <property type="evidence" value="ECO:0007669"/>
    <property type="project" value="TreeGrafter"/>
</dbReference>
<organism evidence="13">
    <name type="scientific">Chlorobium phaeobacteroides (strain BS1)</name>
    <dbReference type="NCBI Taxonomy" id="331678"/>
    <lineage>
        <taxon>Bacteria</taxon>
        <taxon>Pseudomonadati</taxon>
        <taxon>Chlorobiota</taxon>
        <taxon>Chlorobiia</taxon>
        <taxon>Chlorobiales</taxon>
        <taxon>Chlorobiaceae</taxon>
        <taxon>Chlorobium/Pelodictyon group</taxon>
        <taxon>Chlorobium</taxon>
    </lineage>
</organism>
<comment type="cofactor">
    <cofactor evidence="1 11">
        <name>FAD</name>
        <dbReference type="ChEBI" id="CHEBI:57692"/>
    </cofactor>
</comment>
<evidence type="ECO:0000256" key="11">
    <source>
        <dbReference type="HAMAP-Rule" id="MF_00129"/>
    </source>
</evidence>
<evidence type="ECO:0000256" key="3">
    <source>
        <dbReference type="ARBA" id="ARBA00007653"/>
    </source>
</evidence>
<dbReference type="SMART" id="SM01228">
    <property type="entry name" value="GIDA_assoc_3"/>
    <property type="match status" value="1"/>
</dbReference>
<dbReference type="FunFam" id="3.50.50.60:FF:000002">
    <property type="entry name" value="tRNA uridine 5-carboxymethylaminomethyl modification enzyme MnmG"/>
    <property type="match status" value="1"/>
</dbReference>
<comment type="function">
    <text evidence="2 11">NAD-binding protein involved in the addition of a carboxymethylaminomethyl (cmnm) group at the wobble position (U34) of certain tRNAs, forming tRNA-cmnm(5)s(2)U34.</text>
</comment>
<evidence type="ECO:0000313" key="13">
    <source>
        <dbReference type="EMBL" id="ACE02997.1"/>
    </source>
</evidence>
<evidence type="ECO:0000256" key="1">
    <source>
        <dbReference type="ARBA" id="ARBA00001974"/>
    </source>
</evidence>
<dbReference type="InterPro" id="IPR026904">
    <property type="entry name" value="MnmG_C"/>
</dbReference>
<evidence type="ECO:0000256" key="7">
    <source>
        <dbReference type="ARBA" id="ARBA00022827"/>
    </source>
</evidence>
<dbReference type="PANTHER" id="PTHR11806">
    <property type="entry name" value="GLUCOSE INHIBITED DIVISION PROTEIN A"/>
    <property type="match status" value="1"/>
</dbReference>
<dbReference type="Gene3D" id="3.50.50.60">
    <property type="entry name" value="FAD/NAD(P)-binding domain"/>
    <property type="match status" value="2"/>
</dbReference>
<dbReference type="Gene3D" id="1.10.10.1800">
    <property type="entry name" value="tRNA uridine 5-carboxymethylaminomethyl modification enzyme MnmG/GidA"/>
    <property type="match status" value="1"/>
</dbReference>
<evidence type="ECO:0000256" key="6">
    <source>
        <dbReference type="ARBA" id="ARBA00022694"/>
    </source>
</evidence>
<dbReference type="InterPro" id="IPR020595">
    <property type="entry name" value="MnmG-rel_CS"/>
</dbReference>
<dbReference type="Gene3D" id="1.10.150.570">
    <property type="entry name" value="GidA associated domain, C-terminal subdomain"/>
    <property type="match status" value="1"/>
</dbReference>
<dbReference type="NCBIfam" id="TIGR00136">
    <property type="entry name" value="mnmG_gidA"/>
    <property type="match status" value="1"/>
</dbReference>
<evidence type="ECO:0000256" key="5">
    <source>
        <dbReference type="ARBA" id="ARBA00022630"/>
    </source>
</evidence>
<feature type="domain" description="tRNA uridine 5-carboxymethylaminomethyl modification enzyme C-terminal subdomain" evidence="12">
    <location>
        <begin position="548"/>
        <end position="619"/>
    </location>
</feature>
<dbReference type="InterPro" id="IPR004416">
    <property type="entry name" value="MnmG"/>
</dbReference>
<comment type="subcellular location">
    <subcellularLocation>
        <location evidence="11">Cytoplasm</location>
    </subcellularLocation>
</comment>
<feature type="binding site" evidence="11">
    <location>
        <begin position="10"/>
        <end position="15"/>
    </location>
    <ligand>
        <name>FAD</name>
        <dbReference type="ChEBI" id="CHEBI:57692"/>
    </ligand>
</feature>
<protein>
    <recommendedName>
        <fullName evidence="4 11">tRNA uridine 5-carboxymethylaminomethyl modification enzyme MnmG</fullName>
    </recommendedName>
    <alternativeName>
        <fullName evidence="10 11">Glucose-inhibited division protein A</fullName>
    </alternativeName>
</protein>
<dbReference type="PROSITE" id="PS01280">
    <property type="entry name" value="GIDA_1"/>
    <property type="match status" value="1"/>
</dbReference>
<evidence type="ECO:0000256" key="8">
    <source>
        <dbReference type="ARBA" id="ARBA00023027"/>
    </source>
</evidence>
<dbReference type="KEGG" id="cpb:Cphamn1_0008"/>
<dbReference type="InterPro" id="IPR040131">
    <property type="entry name" value="MnmG_N"/>
</dbReference>